<protein>
    <submittedName>
        <fullName evidence="2">Uncharacterized protein</fullName>
    </submittedName>
</protein>
<proteinExistence type="predicted"/>
<evidence type="ECO:0000256" key="1">
    <source>
        <dbReference type="SAM" id="MobiDB-lite"/>
    </source>
</evidence>
<accession>V5FUY4</accession>
<dbReference type="EMBL" id="GALX01007016">
    <property type="protein sequence ID" value="JAB61450.1"/>
    <property type="molecule type" value="Transcribed_RNA"/>
</dbReference>
<feature type="non-terminal residue" evidence="2">
    <location>
        <position position="1"/>
    </location>
</feature>
<dbReference type="AlphaFoldDB" id="V5FUY4"/>
<feature type="compositionally biased region" description="Basic and acidic residues" evidence="1">
    <location>
        <begin position="14"/>
        <end position="25"/>
    </location>
</feature>
<reference evidence="2" key="1">
    <citation type="submission" date="2013-07" db="EMBL/GenBank/DDBJ databases">
        <title>Midgut Transcriptome Profiling of Anoplphora glabripennis, a Lignocellulose Degrading, Wood-Boring Cerambycid.</title>
        <authorList>
            <person name="Scully E.D."/>
            <person name="Hoover K."/>
            <person name="Carlson J.E."/>
            <person name="Tien M."/>
            <person name="Geib S.M."/>
        </authorList>
    </citation>
    <scope>NUCLEOTIDE SEQUENCE</scope>
</reference>
<feature type="region of interest" description="Disordered" evidence="1">
    <location>
        <begin position="14"/>
        <end position="63"/>
    </location>
</feature>
<evidence type="ECO:0000313" key="2">
    <source>
        <dbReference type="EMBL" id="JAB61450.1"/>
    </source>
</evidence>
<organism evidence="2">
    <name type="scientific">Anoplophora glabripennis</name>
    <name type="common">Asian longhorn beetle</name>
    <name type="synonym">Anoplophora nobilis</name>
    <dbReference type="NCBI Taxonomy" id="217634"/>
    <lineage>
        <taxon>Eukaryota</taxon>
        <taxon>Metazoa</taxon>
        <taxon>Ecdysozoa</taxon>
        <taxon>Arthropoda</taxon>
        <taxon>Hexapoda</taxon>
        <taxon>Insecta</taxon>
        <taxon>Pterygota</taxon>
        <taxon>Neoptera</taxon>
        <taxon>Endopterygota</taxon>
        <taxon>Coleoptera</taxon>
        <taxon>Polyphaga</taxon>
        <taxon>Cucujiformia</taxon>
        <taxon>Chrysomeloidea</taxon>
        <taxon>Cerambycidae</taxon>
        <taxon>Lamiinae</taxon>
        <taxon>Lamiini</taxon>
        <taxon>Anoplophora</taxon>
    </lineage>
</organism>
<feature type="non-terminal residue" evidence="2">
    <location>
        <position position="104"/>
    </location>
</feature>
<sequence length="104" mass="12410">IIYHLYESPQELERGHQIPYHRREVPLPPIDTHTRPYTPPEKRYNSNFGQPNEYKPRKPRPRSSCVYENVHARDIYCVISNEKIDKGLNYTPNVRVSNFPMPDF</sequence>
<name>V5FUY4_ANOGL</name>